<dbReference type="PANTHER" id="PTHR30151:SF25">
    <property type="entry name" value="TAURINE TRANSPORT SYSTEM PERMEASE PROTEIN TAUC"/>
    <property type="match status" value="1"/>
</dbReference>
<keyword evidence="6 7" id="KW-0472">Membrane</keyword>
<evidence type="ECO:0000256" key="3">
    <source>
        <dbReference type="ARBA" id="ARBA00022475"/>
    </source>
</evidence>
<dbReference type="CDD" id="cd06261">
    <property type="entry name" value="TM_PBP2"/>
    <property type="match status" value="1"/>
</dbReference>
<dbReference type="InterPro" id="IPR000515">
    <property type="entry name" value="MetI-like"/>
</dbReference>
<evidence type="ECO:0000256" key="6">
    <source>
        <dbReference type="ARBA" id="ARBA00023136"/>
    </source>
</evidence>
<dbReference type="Gene3D" id="1.10.3720.10">
    <property type="entry name" value="MetI-like"/>
    <property type="match status" value="1"/>
</dbReference>
<comment type="similarity">
    <text evidence="7">Belongs to the binding-protein-dependent transport system permease family.</text>
</comment>
<comment type="subcellular location">
    <subcellularLocation>
        <location evidence="1 7">Cell membrane</location>
        <topology evidence="1 7">Multi-pass membrane protein</topology>
    </subcellularLocation>
</comment>
<dbReference type="InterPro" id="IPR035906">
    <property type="entry name" value="MetI-like_sf"/>
</dbReference>
<evidence type="ECO:0000256" key="4">
    <source>
        <dbReference type="ARBA" id="ARBA00022692"/>
    </source>
</evidence>
<evidence type="ECO:0000256" key="5">
    <source>
        <dbReference type="ARBA" id="ARBA00022989"/>
    </source>
</evidence>
<keyword evidence="2 7" id="KW-0813">Transport</keyword>
<feature type="domain" description="ABC transmembrane type-1" evidence="8">
    <location>
        <begin position="57"/>
        <end position="237"/>
    </location>
</feature>
<feature type="transmembrane region" description="Helical" evidence="7">
    <location>
        <begin position="163"/>
        <end position="184"/>
    </location>
</feature>
<dbReference type="Proteomes" id="UP001183127">
    <property type="component" value="Chromosome"/>
</dbReference>
<keyword evidence="4 7" id="KW-0812">Transmembrane</keyword>
<keyword evidence="5 7" id="KW-1133">Transmembrane helix</keyword>
<dbReference type="PANTHER" id="PTHR30151">
    <property type="entry name" value="ALKANE SULFONATE ABC TRANSPORTER-RELATED, MEMBRANE SUBUNIT"/>
    <property type="match status" value="1"/>
</dbReference>
<evidence type="ECO:0000256" key="7">
    <source>
        <dbReference type="RuleBase" id="RU363032"/>
    </source>
</evidence>
<sequence>MPPLNALTWLISPLALLALWAGVAAAGLFPANLLVPPMEVWRSFADLLATGELQEHLLGSLSRLGLGFAGGALAGLAFGTAMALSRTVEAYCSPLFHTVRQVPSIALIPMLVLLLGIDETFKVVIVAKTAFFPVALATVEGIRAIPRNHFEVAAVYRLPWPTLVGRIALPAAVPAIVTGIRVALTRAWVVLVACELLAADSGLGQMIEMGRQMLRIDVVMVGVVLTGVIGFALDFSLRRLERRLSGWQAVGRS</sequence>
<feature type="transmembrane region" description="Helical" evidence="7">
    <location>
        <begin position="64"/>
        <end position="85"/>
    </location>
</feature>
<evidence type="ECO:0000313" key="10">
    <source>
        <dbReference type="Proteomes" id="UP001183127"/>
    </source>
</evidence>
<feature type="transmembrane region" description="Helical" evidence="7">
    <location>
        <begin position="218"/>
        <end position="237"/>
    </location>
</feature>
<dbReference type="EMBL" id="CP132921">
    <property type="protein sequence ID" value="WMW08051.1"/>
    <property type="molecule type" value="Genomic_DNA"/>
</dbReference>
<feature type="transmembrane region" description="Helical" evidence="7">
    <location>
        <begin position="97"/>
        <end position="117"/>
    </location>
</feature>
<gene>
    <name evidence="9" type="ORF">RAH46_12130</name>
</gene>
<protein>
    <submittedName>
        <fullName evidence="9">ABC transporter permease</fullName>
    </submittedName>
</protein>
<keyword evidence="10" id="KW-1185">Reference proteome</keyword>
<name>A0ABY9QVJ4_9PSED</name>
<organism evidence="9 10">
    <name type="scientific">Pseudomonas entomophila</name>
    <dbReference type="NCBI Taxonomy" id="312306"/>
    <lineage>
        <taxon>Bacteria</taxon>
        <taxon>Pseudomonadati</taxon>
        <taxon>Pseudomonadota</taxon>
        <taxon>Gammaproteobacteria</taxon>
        <taxon>Pseudomonadales</taxon>
        <taxon>Pseudomonadaceae</taxon>
        <taxon>Pseudomonas</taxon>
    </lineage>
</organism>
<dbReference type="Pfam" id="PF00528">
    <property type="entry name" value="BPD_transp_1"/>
    <property type="match status" value="1"/>
</dbReference>
<proteinExistence type="inferred from homology"/>
<dbReference type="SUPFAM" id="SSF161098">
    <property type="entry name" value="MetI-like"/>
    <property type="match status" value="1"/>
</dbReference>
<reference evidence="9 10" key="1">
    <citation type="submission" date="2023-08" db="EMBL/GenBank/DDBJ databases">
        <title>Complete Genome Sequence of Pseudomonas entomophila TVIN A01.</title>
        <authorList>
            <person name="Shelke T."/>
            <person name="Mahar N.S."/>
            <person name="Gupta I."/>
            <person name="Gupta V."/>
        </authorList>
    </citation>
    <scope>NUCLEOTIDE SEQUENCE [LARGE SCALE GENOMIC DNA]</scope>
    <source>
        <strain evidence="9 10">TVIN-A01</strain>
    </source>
</reference>
<evidence type="ECO:0000313" key="9">
    <source>
        <dbReference type="EMBL" id="WMW08051.1"/>
    </source>
</evidence>
<dbReference type="PROSITE" id="PS50928">
    <property type="entry name" value="ABC_TM1"/>
    <property type="match status" value="1"/>
</dbReference>
<accession>A0ABY9QVJ4</accession>
<evidence type="ECO:0000256" key="2">
    <source>
        <dbReference type="ARBA" id="ARBA00022448"/>
    </source>
</evidence>
<evidence type="ECO:0000259" key="8">
    <source>
        <dbReference type="PROSITE" id="PS50928"/>
    </source>
</evidence>
<dbReference type="GeneID" id="32806516"/>
<evidence type="ECO:0000256" key="1">
    <source>
        <dbReference type="ARBA" id="ARBA00004651"/>
    </source>
</evidence>
<keyword evidence="3" id="KW-1003">Cell membrane</keyword>
<dbReference type="RefSeq" id="WP_011534572.1">
    <property type="nucleotide sequence ID" value="NZ_CP132921.1"/>
</dbReference>